<accession>A0ACB7PIB0</accession>
<name>A0ACB7PIB0_9PEZI</name>
<protein>
    <submittedName>
        <fullName evidence="1">Uncharacterized protein</fullName>
    </submittedName>
</protein>
<evidence type="ECO:0000313" key="2">
    <source>
        <dbReference type="Proteomes" id="UP000724584"/>
    </source>
</evidence>
<gene>
    <name evidence="1" type="ORF">F5144DRAFT_609192</name>
</gene>
<proteinExistence type="predicted"/>
<comment type="caution">
    <text evidence="1">The sequence shown here is derived from an EMBL/GenBank/DDBJ whole genome shotgun (WGS) entry which is preliminary data.</text>
</comment>
<evidence type="ECO:0000313" key="1">
    <source>
        <dbReference type="EMBL" id="KAH6640131.1"/>
    </source>
</evidence>
<organism evidence="1 2">
    <name type="scientific">Chaetomium tenue</name>
    <dbReference type="NCBI Taxonomy" id="1854479"/>
    <lineage>
        <taxon>Eukaryota</taxon>
        <taxon>Fungi</taxon>
        <taxon>Dikarya</taxon>
        <taxon>Ascomycota</taxon>
        <taxon>Pezizomycotina</taxon>
        <taxon>Sordariomycetes</taxon>
        <taxon>Sordariomycetidae</taxon>
        <taxon>Sordariales</taxon>
        <taxon>Chaetomiaceae</taxon>
        <taxon>Chaetomium</taxon>
    </lineage>
</organism>
<dbReference type="EMBL" id="JAGIZQ010000002">
    <property type="protein sequence ID" value="KAH6640131.1"/>
    <property type="molecule type" value="Genomic_DNA"/>
</dbReference>
<dbReference type="Proteomes" id="UP000724584">
    <property type="component" value="Unassembled WGS sequence"/>
</dbReference>
<reference evidence="1 2" key="1">
    <citation type="journal article" date="2021" name="Nat. Commun.">
        <title>Genetic determinants of endophytism in the Arabidopsis root mycobiome.</title>
        <authorList>
            <person name="Mesny F."/>
            <person name="Miyauchi S."/>
            <person name="Thiergart T."/>
            <person name="Pickel B."/>
            <person name="Atanasova L."/>
            <person name="Karlsson M."/>
            <person name="Huettel B."/>
            <person name="Barry K.W."/>
            <person name="Haridas S."/>
            <person name="Chen C."/>
            <person name="Bauer D."/>
            <person name="Andreopoulos W."/>
            <person name="Pangilinan J."/>
            <person name="LaButti K."/>
            <person name="Riley R."/>
            <person name="Lipzen A."/>
            <person name="Clum A."/>
            <person name="Drula E."/>
            <person name="Henrissat B."/>
            <person name="Kohler A."/>
            <person name="Grigoriev I.V."/>
            <person name="Martin F.M."/>
            <person name="Hacquard S."/>
        </authorList>
    </citation>
    <scope>NUCLEOTIDE SEQUENCE [LARGE SCALE GENOMIC DNA]</scope>
    <source>
        <strain evidence="1 2">MPI-SDFR-AT-0079</strain>
    </source>
</reference>
<sequence>MDPVSLALGIAPLCLGALKGAKHAKSKIKLLKHHDREVSRFRKRLRTQMSIFRDESQLLIQDAGIGPDLAAEMLEDHSHEHWTSPDLEFQIQKFIGKRYPDLKEVTEQVHTQVATFDRDLSALEGSDQPSSKGKLAAKAHHVQQAVGVVSKYSTLGAGIDALTDSIGEFRRLRKTARELQKPRPISPMQRKAMPQTYSLVARHSASFLEALSKTWSCRNSNGVHSTHTAKLFLEPDVSETCVNFRMILAYEAISGNLKQNSLLLLRIRSEELSWVDIGLPSPAASLPPPEPPAKVRRVRFSDSPGQSSVRTGTSLRTWRRTSNEKLAHNLCQSKDVCQHVFECGKALHQSKEEGCIGYLVSTDNLTHQLMAAHDRESTVIQTSLSPFASLASVLRCPNQQKIAVNEQLRLALRLARSVLQYHSTPWWRRNWDLSDLSYFDIDAELSVSLSTLHINTKLSSPEKNMMSMQSVTAKIPTPPSDDDTQLLCGIRNITLHSLGVALLQIGRWEAMDTEDLVLIRKVAAKSSRLGPRYDELTAKCLYCDFGFGADLNKPQLQGAIYESVVHELEQMVALLEGGRGGAGSC</sequence>
<keyword evidence="2" id="KW-1185">Reference proteome</keyword>